<name>A0AAQ3L2Y8_9LILI</name>
<dbReference type="Proteomes" id="UP001327560">
    <property type="component" value="Chromosome 9"/>
</dbReference>
<dbReference type="AlphaFoldDB" id="A0AAQ3L2Y8"/>
<proteinExistence type="predicted"/>
<gene>
    <name evidence="1" type="ORF">Cni_G28203</name>
</gene>
<protein>
    <submittedName>
        <fullName evidence="1">Uncharacterized protein</fullName>
    </submittedName>
</protein>
<sequence>MKRLCELGFTDVDVMAGSHQIEVGSLGRFTWCNNHVVPSSAQLYRILVNTGYLDATNACRVKVGNLGLPDHAPLLLQGDSPFNKARFHVEHFWFRKASFMAAVRSCWIAPLDRRPRLLVAFPFGLKSAEDLDRVSNLGAATCLLGKKSHIIEVERQLEDQIALGESDEVSLSPPPSISSICAYLDKCYEAEHTYWRQRAKAR</sequence>
<dbReference type="EMBL" id="CP136898">
    <property type="protein sequence ID" value="WOL19405.1"/>
    <property type="molecule type" value="Genomic_DNA"/>
</dbReference>
<organism evidence="1 2">
    <name type="scientific">Canna indica</name>
    <name type="common">Indian-shot</name>
    <dbReference type="NCBI Taxonomy" id="4628"/>
    <lineage>
        <taxon>Eukaryota</taxon>
        <taxon>Viridiplantae</taxon>
        <taxon>Streptophyta</taxon>
        <taxon>Embryophyta</taxon>
        <taxon>Tracheophyta</taxon>
        <taxon>Spermatophyta</taxon>
        <taxon>Magnoliopsida</taxon>
        <taxon>Liliopsida</taxon>
        <taxon>Zingiberales</taxon>
        <taxon>Cannaceae</taxon>
        <taxon>Canna</taxon>
    </lineage>
</organism>
<keyword evidence="2" id="KW-1185">Reference proteome</keyword>
<evidence type="ECO:0000313" key="1">
    <source>
        <dbReference type="EMBL" id="WOL19405.1"/>
    </source>
</evidence>
<accession>A0AAQ3L2Y8</accession>
<reference evidence="1 2" key="1">
    <citation type="submission" date="2023-10" db="EMBL/GenBank/DDBJ databases">
        <title>Chromosome-scale genome assembly provides insights into flower coloration mechanisms of Canna indica.</title>
        <authorList>
            <person name="Li C."/>
        </authorList>
    </citation>
    <scope>NUCLEOTIDE SEQUENCE [LARGE SCALE GENOMIC DNA]</scope>
    <source>
        <tissue evidence="1">Flower</tissue>
    </source>
</reference>
<evidence type="ECO:0000313" key="2">
    <source>
        <dbReference type="Proteomes" id="UP001327560"/>
    </source>
</evidence>